<evidence type="ECO:0000313" key="2">
    <source>
        <dbReference type="Proteomes" id="UP001320148"/>
    </source>
</evidence>
<proteinExistence type="predicted"/>
<keyword evidence="2" id="KW-1185">Reference proteome</keyword>
<dbReference type="RefSeq" id="WP_236891463.1">
    <property type="nucleotide sequence ID" value="NZ_AP024488.1"/>
</dbReference>
<evidence type="ECO:0000313" key="1">
    <source>
        <dbReference type="EMBL" id="BCS95189.1"/>
    </source>
</evidence>
<dbReference type="EMBL" id="AP024488">
    <property type="protein sequence ID" value="BCS95189.1"/>
    <property type="molecule type" value="Genomic_DNA"/>
</dbReference>
<protein>
    <submittedName>
        <fullName evidence="1">Phospholipid-binding protein</fullName>
    </submittedName>
</protein>
<sequence>MSIITISRSFCSKGKVVAEKVAETMGYECISREVLLEASEQFNVPEIKLAKAIHDGPTIYDRFTLGKERYIAFIKSALLNRLKNGNIVYHGLAGHFFIQDVPHILKIRLLADMEARVAEEMGRDNVSESVARKRIAKDDKERFNWSSYLYKIDTRDCELYDLTINLRYVSVEDCITIIRNTLALPYFKDTRKAEAQLKDLALSATIKAAIVHKYYTAEVTSKAGKVVIKLPEPVAQVEKTKDDMKSLIEGTQGINEVYFNIISNSLPRTAMHK</sequence>
<reference evidence="1 2" key="1">
    <citation type="submission" date="2021-02" db="EMBL/GenBank/DDBJ databases">
        <title>Complete genome of Desulfoluna sp. strain ASN36.</title>
        <authorList>
            <person name="Takahashi A."/>
            <person name="Kojima H."/>
            <person name="Fukui M."/>
        </authorList>
    </citation>
    <scope>NUCLEOTIDE SEQUENCE [LARGE SCALE GENOMIC DNA]</scope>
    <source>
        <strain evidence="1 2">ASN36</strain>
    </source>
</reference>
<dbReference type="Proteomes" id="UP001320148">
    <property type="component" value="Chromosome"/>
</dbReference>
<gene>
    <name evidence="1" type="ORF">DSLASN_08210</name>
</gene>
<organism evidence="1 2">
    <name type="scientific">Desulfoluna limicola</name>
    <dbReference type="NCBI Taxonomy" id="2810562"/>
    <lineage>
        <taxon>Bacteria</taxon>
        <taxon>Pseudomonadati</taxon>
        <taxon>Thermodesulfobacteriota</taxon>
        <taxon>Desulfobacteria</taxon>
        <taxon>Desulfobacterales</taxon>
        <taxon>Desulfolunaceae</taxon>
        <taxon>Desulfoluna</taxon>
    </lineage>
</organism>
<name>A0ABN6EZR7_9BACT</name>
<dbReference type="InterPro" id="IPR027417">
    <property type="entry name" value="P-loop_NTPase"/>
</dbReference>
<accession>A0ABN6EZR7</accession>
<dbReference type="Gene3D" id="3.40.50.300">
    <property type="entry name" value="P-loop containing nucleotide triphosphate hydrolases"/>
    <property type="match status" value="1"/>
</dbReference>
<dbReference type="Pfam" id="PF13189">
    <property type="entry name" value="Cytidylate_kin2"/>
    <property type="match status" value="1"/>
</dbReference>